<sequence length="163" mass="18179">MSIRWFLLILSVLGMLLANCTQSMVERYSDKQICYRTRVFVDGWAQGYRAEGETHLGPYANFTAIRREISLTAKERPYLFAGKEDPRSCSARFPEVEAPLPEFYRSMQGVIPVPKFYGALLAGRNLPKAGPLINVDTLILIGIIAASTGAIMQTPPQQVIILN</sequence>
<keyword evidence="2" id="KW-1185">Reference proteome</keyword>
<dbReference type="Proteomes" id="UP001058184">
    <property type="component" value="Chromosome"/>
</dbReference>
<evidence type="ECO:0000313" key="2">
    <source>
        <dbReference type="Proteomes" id="UP001058184"/>
    </source>
</evidence>
<accession>A0ABY5WWU7</accession>
<proteinExistence type="predicted"/>
<gene>
    <name evidence="1" type="ORF">K3722_00450</name>
</gene>
<dbReference type="EMBL" id="CP081078">
    <property type="protein sequence ID" value="UWQ58638.1"/>
    <property type="molecule type" value="Genomic_DNA"/>
</dbReference>
<name>A0ABY5WWU7_LEICA</name>
<evidence type="ECO:0000313" key="1">
    <source>
        <dbReference type="EMBL" id="UWQ58638.1"/>
    </source>
</evidence>
<dbReference type="RefSeq" id="WP_260002635.1">
    <property type="nucleotide sequence ID" value="NZ_CP081078.1"/>
</dbReference>
<evidence type="ECO:0008006" key="3">
    <source>
        <dbReference type="Google" id="ProtNLM"/>
    </source>
</evidence>
<organism evidence="1 2">
    <name type="scientific">Leisingera caerulea</name>
    <name type="common">Phaeobacter caeruleus</name>
    <dbReference type="NCBI Taxonomy" id="506591"/>
    <lineage>
        <taxon>Bacteria</taxon>
        <taxon>Pseudomonadati</taxon>
        <taxon>Pseudomonadota</taxon>
        <taxon>Alphaproteobacteria</taxon>
        <taxon>Rhodobacterales</taxon>
        <taxon>Roseobacteraceae</taxon>
        <taxon>Leisingera</taxon>
    </lineage>
</organism>
<protein>
    <recommendedName>
        <fullName evidence="3">Lipoprotein</fullName>
    </recommendedName>
</protein>
<reference evidence="1" key="1">
    <citation type="submission" date="2021-08" db="EMBL/GenBank/DDBJ databases">
        <authorList>
            <person name="Nwanade C."/>
            <person name="Wang M."/>
            <person name="Masoudi A."/>
            <person name="Yu Z."/>
            <person name="Liu J."/>
        </authorList>
    </citation>
    <scope>NUCLEOTIDE SEQUENCE</scope>
    <source>
        <strain evidence="1">S141</strain>
    </source>
</reference>